<feature type="chain" id="PRO_5046424245" description="Rap1a immunity protein domain-containing protein" evidence="1">
    <location>
        <begin position="26"/>
        <end position="147"/>
    </location>
</feature>
<feature type="signal peptide" evidence="1">
    <location>
        <begin position="1"/>
        <end position="25"/>
    </location>
</feature>
<evidence type="ECO:0000259" key="2">
    <source>
        <dbReference type="Pfam" id="PF18602"/>
    </source>
</evidence>
<dbReference type="Pfam" id="PF18602">
    <property type="entry name" value="Rap1a"/>
    <property type="match status" value="1"/>
</dbReference>
<feature type="domain" description="Rap1a immunity protein" evidence="2">
    <location>
        <begin position="40"/>
        <end position="134"/>
    </location>
</feature>
<keyword evidence="4" id="KW-1185">Reference proteome</keyword>
<evidence type="ECO:0000256" key="1">
    <source>
        <dbReference type="SAM" id="SignalP"/>
    </source>
</evidence>
<dbReference type="Proteomes" id="UP000606490">
    <property type="component" value="Unassembled WGS sequence"/>
</dbReference>
<gene>
    <name evidence="3" type="ORF">JMJ55_27915</name>
</gene>
<protein>
    <recommendedName>
        <fullName evidence="2">Rap1a immunity protein domain-containing protein</fullName>
    </recommendedName>
</protein>
<name>A0ABS1VBY1_9PROT</name>
<accession>A0ABS1VBY1</accession>
<reference evidence="3 4" key="1">
    <citation type="submission" date="2021-01" db="EMBL/GenBank/DDBJ databases">
        <title>Belnapia mucosa sp. nov. and Belnapia arida sp. nov., isolated from the Tabernas Desert (Almeria, Spain).</title>
        <authorList>
            <person name="Molina-Menor E."/>
            <person name="Vidal-Verdu A."/>
            <person name="Calonge A."/>
            <person name="Satari L."/>
            <person name="Pereto Magraner J."/>
            <person name="Porcar Miralles M."/>
        </authorList>
    </citation>
    <scope>NUCLEOTIDE SEQUENCE [LARGE SCALE GENOMIC DNA]</scope>
    <source>
        <strain evidence="3 4">T6</strain>
    </source>
</reference>
<evidence type="ECO:0000313" key="3">
    <source>
        <dbReference type="EMBL" id="MBL6459153.1"/>
    </source>
</evidence>
<keyword evidence="1" id="KW-0732">Signal</keyword>
<organism evidence="3 4">
    <name type="scientific">Belnapia mucosa</name>
    <dbReference type="NCBI Taxonomy" id="2804532"/>
    <lineage>
        <taxon>Bacteria</taxon>
        <taxon>Pseudomonadati</taxon>
        <taxon>Pseudomonadota</taxon>
        <taxon>Alphaproteobacteria</taxon>
        <taxon>Acetobacterales</taxon>
        <taxon>Roseomonadaceae</taxon>
        <taxon>Belnapia</taxon>
    </lineage>
</organism>
<dbReference type="RefSeq" id="WP_202828885.1">
    <property type="nucleotide sequence ID" value="NZ_JAEUXJ010000027.1"/>
</dbReference>
<sequence>MHLRSCTPLALALVAAAFAGHAAWAQTAPPAGAGPRPPRTVAALAEVCATPSSSPDHIAASYFCRGFLAGVGQYHAALHPAGGMRPPVFCVPEPPPRLVDAAAAFAAWAQANPQFGGEMAVDGLMRFARQAYPCPAGASGTTGGRGR</sequence>
<comment type="caution">
    <text evidence="3">The sequence shown here is derived from an EMBL/GenBank/DDBJ whole genome shotgun (WGS) entry which is preliminary data.</text>
</comment>
<dbReference type="EMBL" id="JAEUXJ010000027">
    <property type="protein sequence ID" value="MBL6459153.1"/>
    <property type="molecule type" value="Genomic_DNA"/>
</dbReference>
<evidence type="ECO:0000313" key="4">
    <source>
        <dbReference type="Proteomes" id="UP000606490"/>
    </source>
</evidence>
<dbReference type="InterPro" id="IPR041238">
    <property type="entry name" value="Rap1a"/>
</dbReference>
<proteinExistence type="predicted"/>